<dbReference type="Proteomes" id="UP001377804">
    <property type="component" value="Unassembled WGS sequence"/>
</dbReference>
<feature type="transmembrane region" description="Helical" evidence="8">
    <location>
        <begin position="111"/>
        <end position="131"/>
    </location>
</feature>
<organism evidence="11 12">
    <name type="scientific">Holzapfeliella saturejae</name>
    <dbReference type="NCBI Taxonomy" id="3082953"/>
    <lineage>
        <taxon>Bacteria</taxon>
        <taxon>Bacillati</taxon>
        <taxon>Bacillota</taxon>
        <taxon>Bacilli</taxon>
        <taxon>Lactobacillales</taxon>
        <taxon>Lactobacillaceae</taxon>
        <taxon>Holzapfeliella</taxon>
    </lineage>
</organism>
<evidence type="ECO:0000256" key="8">
    <source>
        <dbReference type="SAM" id="Phobius"/>
    </source>
</evidence>
<keyword evidence="5 8" id="KW-1133">Transmembrane helix</keyword>
<evidence type="ECO:0000256" key="4">
    <source>
        <dbReference type="ARBA" id="ARBA00022692"/>
    </source>
</evidence>
<dbReference type="EMBL" id="JAWMWG010000001">
    <property type="protein sequence ID" value="MEJ6348126.1"/>
    <property type="molecule type" value="Genomic_DNA"/>
</dbReference>
<evidence type="ECO:0000256" key="1">
    <source>
        <dbReference type="ARBA" id="ARBA00004141"/>
    </source>
</evidence>
<evidence type="ECO:0000256" key="2">
    <source>
        <dbReference type="ARBA" id="ARBA00008873"/>
    </source>
</evidence>
<dbReference type="InterPro" id="IPR027470">
    <property type="entry name" value="Cation_efflux_CTD"/>
</dbReference>
<feature type="transmembrane region" description="Helical" evidence="8">
    <location>
        <begin position="143"/>
        <end position="164"/>
    </location>
</feature>
<evidence type="ECO:0000259" key="9">
    <source>
        <dbReference type="Pfam" id="PF01545"/>
    </source>
</evidence>
<comment type="caution">
    <text evidence="11">The sequence shown here is derived from an EMBL/GenBank/DDBJ whole genome shotgun (WGS) entry which is preliminary data.</text>
</comment>
<keyword evidence="6" id="KW-0406">Ion transport</keyword>
<dbReference type="InterPro" id="IPR036837">
    <property type="entry name" value="Cation_efflux_CTD_sf"/>
</dbReference>
<proteinExistence type="inferred from homology"/>
<protein>
    <submittedName>
        <fullName evidence="11">Cation diffusion facilitator family transporter</fullName>
    </submittedName>
</protein>
<accession>A0ABU8SFG9</accession>
<dbReference type="PANTHER" id="PTHR11562:SF17">
    <property type="entry name" value="RE54080P-RELATED"/>
    <property type="match status" value="1"/>
</dbReference>
<evidence type="ECO:0000256" key="6">
    <source>
        <dbReference type="ARBA" id="ARBA00023065"/>
    </source>
</evidence>
<keyword evidence="12" id="KW-1185">Reference proteome</keyword>
<evidence type="ECO:0000313" key="12">
    <source>
        <dbReference type="Proteomes" id="UP001377804"/>
    </source>
</evidence>
<keyword evidence="7 8" id="KW-0472">Membrane</keyword>
<dbReference type="RefSeq" id="WP_339968998.1">
    <property type="nucleotide sequence ID" value="NZ_JAWMWG010000001.1"/>
</dbReference>
<dbReference type="SUPFAM" id="SSF160240">
    <property type="entry name" value="Cation efflux protein cytoplasmic domain-like"/>
    <property type="match status" value="1"/>
</dbReference>
<comment type="subcellular location">
    <subcellularLocation>
        <location evidence="1">Membrane</location>
        <topology evidence="1">Multi-pass membrane protein</topology>
    </subcellularLocation>
</comment>
<feature type="transmembrane region" description="Helical" evidence="8">
    <location>
        <begin position="170"/>
        <end position="189"/>
    </location>
</feature>
<evidence type="ECO:0000256" key="5">
    <source>
        <dbReference type="ARBA" id="ARBA00022989"/>
    </source>
</evidence>
<feature type="domain" description="Cation efflux protein cytoplasmic" evidence="10">
    <location>
        <begin position="204"/>
        <end position="280"/>
    </location>
</feature>
<evidence type="ECO:0000313" key="11">
    <source>
        <dbReference type="EMBL" id="MEJ6348126.1"/>
    </source>
</evidence>
<dbReference type="Pfam" id="PF01545">
    <property type="entry name" value="Cation_efflux"/>
    <property type="match status" value="1"/>
</dbReference>
<evidence type="ECO:0000256" key="3">
    <source>
        <dbReference type="ARBA" id="ARBA00022448"/>
    </source>
</evidence>
<keyword evidence="4 8" id="KW-0812">Transmembrane</keyword>
<feature type="transmembrane region" description="Helical" evidence="8">
    <location>
        <begin position="77"/>
        <end position="95"/>
    </location>
</feature>
<feature type="transmembrane region" description="Helical" evidence="8">
    <location>
        <begin position="12"/>
        <end position="33"/>
    </location>
</feature>
<feature type="transmembrane region" description="Helical" evidence="8">
    <location>
        <begin position="39"/>
        <end position="57"/>
    </location>
</feature>
<sequence>MKDKVSKNFFSVAILNVVITLAEFIGGFMSGSLALLSDAVHNLGDVGAIILSFVAHLVGKKKQNSNKTFGYKRAEIIAAFVNAFILLAMTVYLVIEAFERLNDEVTIDGELMLIIAIIGLIANFISMIVMHQHSKDNVNIKSVFLHMLSDALSSIGVIIAAILINVYHIMWVDAAITVIVSVVLAYEAIKILKNTLNILMESNPDIDLKAVEADLCQLELINAVHHVHIWQFSDAEIMLDAHINVNPEIKVEQLDNLYDEINQVLKQNFAISHVTIQVESARGLNEKIVPHGENEN</sequence>
<dbReference type="PANTHER" id="PTHR11562">
    <property type="entry name" value="CATION EFFLUX PROTEIN/ ZINC TRANSPORTER"/>
    <property type="match status" value="1"/>
</dbReference>
<dbReference type="Pfam" id="PF16916">
    <property type="entry name" value="ZT_dimer"/>
    <property type="match status" value="1"/>
</dbReference>
<dbReference type="InterPro" id="IPR002524">
    <property type="entry name" value="Cation_efflux"/>
</dbReference>
<dbReference type="InterPro" id="IPR058533">
    <property type="entry name" value="Cation_efflux_TM"/>
</dbReference>
<feature type="domain" description="Cation efflux protein transmembrane" evidence="9">
    <location>
        <begin position="12"/>
        <end position="200"/>
    </location>
</feature>
<evidence type="ECO:0000259" key="10">
    <source>
        <dbReference type="Pfam" id="PF16916"/>
    </source>
</evidence>
<keyword evidence="3" id="KW-0813">Transport</keyword>
<dbReference type="Gene3D" id="1.20.1510.10">
    <property type="entry name" value="Cation efflux protein transmembrane domain"/>
    <property type="match status" value="1"/>
</dbReference>
<name>A0ABU8SFG9_9LACO</name>
<dbReference type="SUPFAM" id="SSF161111">
    <property type="entry name" value="Cation efflux protein transmembrane domain-like"/>
    <property type="match status" value="1"/>
</dbReference>
<gene>
    <name evidence="11" type="ORF">R4Y45_02650</name>
</gene>
<dbReference type="InterPro" id="IPR050681">
    <property type="entry name" value="CDF/SLC30A"/>
</dbReference>
<evidence type="ECO:0000256" key="7">
    <source>
        <dbReference type="ARBA" id="ARBA00023136"/>
    </source>
</evidence>
<dbReference type="NCBIfam" id="TIGR01297">
    <property type="entry name" value="CDF"/>
    <property type="match status" value="1"/>
</dbReference>
<reference evidence="11 12" key="1">
    <citation type="submission" date="2023-10" db="EMBL/GenBank/DDBJ databases">
        <title>Holzapfeliella saturejae sp. nov. isolated from Satureja montana flowers.</title>
        <authorList>
            <person name="Alcantara C."/>
            <person name="Zuniga M."/>
            <person name="Landete J.M."/>
            <person name="Monedero V."/>
        </authorList>
    </citation>
    <scope>NUCLEOTIDE SEQUENCE [LARGE SCALE GENOMIC DNA]</scope>
    <source>
        <strain evidence="11 12">He02</strain>
    </source>
</reference>
<dbReference type="InterPro" id="IPR027469">
    <property type="entry name" value="Cation_efflux_TMD_sf"/>
</dbReference>
<dbReference type="Gene3D" id="3.30.70.1350">
    <property type="entry name" value="Cation efflux protein, cytoplasmic domain"/>
    <property type="match status" value="1"/>
</dbReference>
<comment type="similarity">
    <text evidence="2">Belongs to the cation diffusion facilitator (CDF) transporter (TC 2.A.4) family. SLC30A subfamily.</text>
</comment>